<protein>
    <submittedName>
        <fullName evidence="1">Uncharacterized protein</fullName>
    </submittedName>
</protein>
<dbReference type="EMBL" id="MN738867">
    <property type="protein sequence ID" value="QHT29028.1"/>
    <property type="molecule type" value="Genomic_DNA"/>
</dbReference>
<organism evidence="1">
    <name type="scientific">viral metagenome</name>
    <dbReference type="NCBI Taxonomy" id="1070528"/>
    <lineage>
        <taxon>unclassified sequences</taxon>
        <taxon>metagenomes</taxon>
        <taxon>organismal metagenomes</taxon>
    </lineage>
</organism>
<name>A0A6C0EJ51_9ZZZZ</name>
<sequence>MTLNNLIEKLNCDVPNPTSLFNTDRDKYIELLKNQTSINDTYPSIVNIIGSDKFDMEGVKRLEYMVMMAEKVERNELKEHDASVAVGQVLVDDIVKPALANK</sequence>
<proteinExistence type="predicted"/>
<reference evidence="1" key="1">
    <citation type="journal article" date="2020" name="Nature">
        <title>Giant virus diversity and host interactions through global metagenomics.</title>
        <authorList>
            <person name="Schulz F."/>
            <person name="Roux S."/>
            <person name="Paez-Espino D."/>
            <person name="Jungbluth S."/>
            <person name="Walsh D.A."/>
            <person name="Denef V.J."/>
            <person name="McMahon K.D."/>
            <person name="Konstantinidis K.T."/>
            <person name="Eloe-Fadrosh E.A."/>
            <person name="Kyrpides N.C."/>
            <person name="Woyke T."/>
        </authorList>
    </citation>
    <scope>NUCLEOTIDE SEQUENCE</scope>
    <source>
        <strain evidence="1">GVMAG-M-3300001351-8</strain>
    </source>
</reference>
<dbReference type="AlphaFoldDB" id="A0A6C0EJ51"/>
<accession>A0A6C0EJ51</accession>
<evidence type="ECO:0000313" key="1">
    <source>
        <dbReference type="EMBL" id="QHT29028.1"/>
    </source>
</evidence>